<dbReference type="GO" id="GO:0003984">
    <property type="term" value="F:acetolactate synthase activity"/>
    <property type="evidence" value="ECO:0007669"/>
    <property type="project" value="TreeGrafter"/>
</dbReference>
<comment type="similarity">
    <text evidence="1">Belongs to the TPP enzyme family.</text>
</comment>
<dbReference type="CDD" id="cd07035">
    <property type="entry name" value="TPP_PYR_POX_like"/>
    <property type="match status" value="1"/>
</dbReference>
<dbReference type="EMBL" id="UINC01186191">
    <property type="protein sequence ID" value="SVD98300.1"/>
    <property type="molecule type" value="Genomic_DNA"/>
</dbReference>
<dbReference type="GO" id="GO:0050660">
    <property type="term" value="F:flavin adenine dinucleotide binding"/>
    <property type="evidence" value="ECO:0007669"/>
    <property type="project" value="TreeGrafter"/>
</dbReference>
<dbReference type="GO" id="GO:0009099">
    <property type="term" value="P:L-valine biosynthetic process"/>
    <property type="evidence" value="ECO:0007669"/>
    <property type="project" value="TreeGrafter"/>
</dbReference>
<evidence type="ECO:0000259" key="2">
    <source>
        <dbReference type="Pfam" id="PF02776"/>
    </source>
</evidence>
<dbReference type="SUPFAM" id="SSF52518">
    <property type="entry name" value="Thiamin diphosphate-binding fold (THDP-binding)"/>
    <property type="match status" value="1"/>
</dbReference>
<feature type="domain" description="Thiamine pyrophosphate enzyme N-terminal TPP-binding" evidence="2">
    <location>
        <begin position="14"/>
        <end position="131"/>
    </location>
</feature>
<evidence type="ECO:0000313" key="3">
    <source>
        <dbReference type="EMBL" id="SVD98300.1"/>
    </source>
</evidence>
<gene>
    <name evidence="3" type="ORF">METZ01_LOCUS451154</name>
</gene>
<dbReference type="Gene3D" id="3.40.50.970">
    <property type="match status" value="1"/>
</dbReference>
<dbReference type="GO" id="GO:0009097">
    <property type="term" value="P:isoleucine biosynthetic process"/>
    <property type="evidence" value="ECO:0007669"/>
    <property type="project" value="TreeGrafter"/>
</dbReference>
<reference evidence="3" key="1">
    <citation type="submission" date="2018-05" db="EMBL/GenBank/DDBJ databases">
        <authorList>
            <person name="Lanie J.A."/>
            <person name="Ng W.-L."/>
            <person name="Kazmierczak K.M."/>
            <person name="Andrzejewski T.M."/>
            <person name="Davidsen T.M."/>
            <person name="Wayne K.J."/>
            <person name="Tettelin H."/>
            <person name="Glass J.I."/>
            <person name="Rusch D."/>
            <person name="Podicherti R."/>
            <person name="Tsui H.-C.T."/>
            <person name="Winkler M.E."/>
        </authorList>
    </citation>
    <scope>NUCLEOTIDE SEQUENCE</scope>
</reference>
<dbReference type="PANTHER" id="PTHR18968">
    <property type="entry name" value="THIAMINE PYROPHOSPHATE ENZYMES"/>
    <property type="match status" value="1"/>
</dbReference>
<dbReference type="GO" id="GO:0030976">
    <property type="term" value="F:thiamine pyrophosphate binding"/>
    <property type="evidence" value="ECO:0007669"/>
    <property type="project" value="InterPro"/>
</dbReference>
<organism evidence="3">
    <name type="scientific">marine metagenome</name>
    <dbReference type="NCBI Taxonomy" id="408172"/>
    <lineage>
        <taxon>unclassified sequences</taxon>
        <taxon>metagenomes</taxon>
        <taxon>ecological metagenomes</taxon>
    </lineage>
</organism>
<accession>A0A382ZSM5</accession>
<dbReference type="InterPro" id="IPR045229">
    <property type="entry name" value="TPP_enz"/>
</dbReference>
<proteinExistence type="inferred from homology"/>
<dbReference type="Pfam" id="PF02776">
    <property type="entry name" value="TPP_enzyme_N"/>
    <property type="match status" value="1"/>
</dbReference>
<dbReference type="GO" id="GO:0005948">
    <property type="term" value="C:acetolactate synthase complex"/>
    <property type="evidence" value="ECO:0007669"/>
    <property type="project" value="TreeGrafter"/>
</dbReference>
<dbReference type="InterPro" id="IPR029061">
    <property type="entry name" value="THDP-binding"/>
</dbReference>
<dbReference type="PANTHER" id="PTHR18968:SF13">
    <property type="entry name" value="ACETOLACTATE SYNTHASE CATALYTIC SUBUNIT, MITOCHONDRIAL"/>
    <property type="match status" value="1"/>
</dbReference>
<name>A0A382ZSM5_9ZZZZ</name>
<feature type="non-terminal residue" evidence="3">
    <location>
        <position position="139"/>
    </location>
</feature>
<evidence type="ECO:0000256" key="1">
    <source>
        <dbReference type="ARBA" id="ARBA00007812"/>
    </source>
</evidence>
<sequence>MNKSSNKKIIHNISGGKAVVESLKIERVKCVFGLIGSATMEIFDALYDAKDIKFVGVRDERTGAHMADGYARATGQPGVIIAGQNGPGATNLVTGIAQAAAAFSPVISIAGATSSEDVGKNTFQEIDQQALFEPITKKT</sequence>
<protein>
    <recommendedName>
        <fullName evidence="2">Thiamine pyrophosphate enzyme N-terminal TPP-binding domain-containing protein</fullName>
    </recommendedName>
</protein>
<dbReference type="InterPro" id="IPR012001">
    <property type="entry name" value="Thiamin_PyroP_enz_TPP-bd_dom"/>
</dbReference>
<dbReference type="AlphaFoldDB" id="A0A382ZSM5"/>